<dbReference type="GeneID" id="300209440"/>
<keyword evidence="3" id="KW-1185">Reference proteome</keyword>
<evidence type="ECO:0000313" key="2">
    <source>
        <dbReference type="EMBL" id="SDT23331.1"/>
    </source>
</evidence>
<feature type="chain" id="PRO_5009266820" description="Transglycosylase SLT domain-containing protein" evidence="1">
    <location>
        <begin position="25"/>
        <end position="186"/>
    </location>
</feature>
<evidence type="ECO:0000256" key="1">
    <source>
        <dbReference type="SAM" id="SignalP"/>
    </source>
</evidence>
<dbReference type="AlphaFoldDB" id="A0A1H1YPM3"/>
<gene>
    <name evidence="2" type="ORF">SAMN05216598_4555</name>
</gene>
<organism evidence="2 3">
    <name type="scientific">Pseudomonas asplenii</name>
    <dbReference type="NCBI Taxonomy" id="53407"/>
    <lineage>
        <taxon>Bacteria</taxon>
        <taxon>Pseudomonadati</taxon>
        <taxon>Pseudomonadota</taxon>
        <taxon>Gammaproteobacteria</taxon>
        <taxon>Pseudomonadales</taxon>
        <taxon>Pseudomonadaceae</taxon>
        <taxon>Pseudomonas</taxon>
    </lineage>
</organism>
<dbReference type="Proteomes" id="UP000199524">
    <property type="component" value="Chromosome I"/>
</dbReference>
<evidence type="ECO:0000313" key="3">
    <source>
        <dbReference type="Proteomes" id="UP000199524"/>
    </source>
</evidence>
<proteinExistence type="predicted"/>
<reference evidence="3" key="1">
    <citation type="submission" date="2016-10" db="EMBL/GenBank/DDBJ databases">
        <authorList>
            <person name="Varghese N."/>
            <person name="Submissions S."/>
        </authorList>
    </citation>
    <scope>NUCLEOTIDE SEQUENCE [LARGE SCALE GENOMIC DNA]</scope>
    <source>
        <strain evidence="3">ATCC 23835</strain>
    </source>
</reference>
<feature type="signal peptide" evidence="1">
    <location>
        <begin position="1"/>
        <end position="24"/>
    </location>
</feature>
<sequence>MNGAHPWLYGALLSGCLLALPATASSPPLAYQWATQGTEVPAAVLYALALQESGAWLRGRRVPWPWTLNVAGEGQRFADRRSACRALLLALDDVGAKRVDAGLGQINLGWNGQHFSHPCQALDPYHNLSVAARLLRAHKEPGIDWVTTAGRYHRPLGGTPAERYRRAFARHLARVSPGSAQGRNVP</sequence>
<keyword evidence="1" id="KW-0732">Signal</keyword>
<dbReference type="InterPro" id="IPR023346">
    <property type="entry name" value="Lysozyme-like_dom_sf"/>
</dbReference>
<name>A0A1H1YPM3_9PSED</name>
<dbReference type="RefSeq" id="WP_090209053.1">
    <property type="nucleotide sequence ID" value="NZ_LT629777.1"/>
</dbReference>
<dbReference type="EMBL" id="LT629777">
    <property type="protein sequence ID" value="SDT23331.1"/>
    <property type="molecule type" value="Genomic_DNA"/>
</dbReference>
<evidence type="ECO:0008006" key="4">
    <source>
        <dbReference type="Google" id="ProtNLM"/>
    </source>
</evidence>
<protein>
    <recommendedName>
        <fullName evidence="4">Transglycosylase SLT domain-containing protein</fullName>
    </recommendedName>
</protein>
<accession>A0A1H1YPM3</accession>
<dbReference type="SUPFAM" id="SSF53955">
    <property type="entry name" value="Lysozyme-like"/>
    <property type="match status" value="1"/>
</dbReference>